<proteinExistence type="predicted"/>
<organism evidence="2 3">
    <name type="scientific">Photobacterium damselae</name>
    <dbReference type="NCBI Taxonomy" id="38293"/>
    <lineage>
        <taxon>Bacteria</taxon>
        <taxon>Pseudomonadati</taxon>
        <taxon>Pseudomonadota</taxon>
        <taxon>Gammaproteobacteria</taxon>
        <taxon>Vibrionales</taxon>
        <taxon>Vibrionaceae</taxon>
        <taxon>Photobacterium</taxon>
    </lineage>
</organism>
<dbReference type="InterPro" id="IPR013099">
    <property type="entry name" value="K_chnl_dom"/>
</dbReference>
<name>A0A2T3QP38_PHODM</name>
<dbReference type="RefSeq" id="WP_005299035.1">
    <property type="nucleotide sequence ID" value="NZ_PYOG01000002.1"/>
</dbReference>
<evidence type="ECO:0000313" key="3">
    <source>
        <dbReference type="Proteomes" id="UP000251647"/>
    </source>
</evidence>
<dbReference type="SUPFAM" id="SSF81324">
    <property type="entry name" value="Voltage-gated potassium channels"/>
    <property type="match status" value="1"/>
</dbReference>
<evidence type="ECO:0000259" key="1">
    <source>
        <dbReference type="Pfam" id="PF07885"/>
    </source>
</evidence>
<sequence>MVVKKKITESNNFFYLTLALIGLLISASLVQVTTSDILEYVLEAFTILTFVVCLVSLRFDQNWYRFLVTLLACWIGAIVVKKFFSLQQIDIAMLALMFAFFFGTFKSIAKQVLFSGPVTFNKIVGSVALFLLLGLMWAILYLILLEFDPNSFTGMESMPWGDNFSNAAYFSFVTLTTLGYGDISPITPIAQVIVYLEAIVGVFYMAIVVSSLVSSNQSYVEKNNQGNKNG</sequence>
<feature type="domain" description="Potassium channel" evidence="1">
    <location>
        <begin position="139"/>
        <end position="214"/>
    </location>
</feature>
<dbReference type="EMBL" id="UATL01000001">
    <property type="protein sequence ID" value="SPY28399.1"/>
    <property type="molecule type" value="Genomic_DNA"/>
</dbReference>
<dbReference type="AlphaFoldDB" id="A0A2T3QP38"/>
<dbReference type="Pfam" id="PF07885">
    <property type="entry name" value="Ion_trans_2"/>
    <property type="match status" value="1"/>
</dbReference>
<protein>
    <submittedName>
        <fullName evidence="2">Ion channel</fullName>
    </submittedName>
</protein>
<dbReference type="Gene3D" id="1.10.287.70">
    <property type="match status" value="1"/>
</dbReference>
<dbReference type="OrthoDB" id="9813518at2"/>
<accession>A0A2T3QP38</accession>
<reference evidence="2 3" key="1">
    <citation type="submission" date="2018-06" db="EMBL/GenBank/DDBJ databases">
        <authorList>
            <consortium name="Pathogen Informatics"/>
            <person name="Doyle S."/>
        </authorList>
    </citation>
    <scope>NUCLEOTIDE SEQUENCE [LARGE SCALE GENOMIC DNA]</scope>
    <source>
        <strain evidence="2 3">NCTC11647</strain>
    </source>
</reference>
<dbReference type="PRINTS" id="PR00169">
    <property type="entry name" value="KCHANNEL"/>
</dbReference>
<evidence type="ECO:0000313" key="2">
    <source>
        <dbReference type="EMBL" id="SPY28399.1"/>
    </source>
</evidence>
<gene>
    <name evidence="2" type="ORF">NCTC11647_01489</name>
</gene>
<dbReference type="Proteomes" id="UP000251647">
    <property type="component" value="Unassembled WGS sequence"/>
</dbReference>